<dbReference type="PROSITE" id="PS50977">
    <property type="entry name" value="HTH_TETR_2"/>
    <property type="match status" value="1"/>
</dbReference>
<evidence type="ECO:0000256" key="1">
    <source>
        <dbReference type="ARBA" id="ARBA00023125"/>
    </source>
</evidence>
<keyword evidence="1 2" id="KW-0238">DNA-binding</keyword>
<dbReference type="Proteomes" id="UP000715095">
    <property type="component" value="Unassembled WGS sequence"/>
</dbReference>
<evidence type="ECO:0000256" key="3">
    <source>
        <dbReference type="SAM" id="Coils"/>
    </source>
</evidence>
<proteinExistence type="predicted"/>
<protein>
    <submittedName>
        <fullName evidence="5">TetR/AcrR family transcriptional regulator</fullName>
    </submittedName>
</protein>
<keyword evidence="6" id="KW-1185">Reference proteome</keyword>
<dbReference type="InterPro" id="IPR001647">
    <property type="entry name" value="HTH_TetR"/>
</dbReference>
<dbReference type="Gene3D" id="1.10.357.10">
    <property type="entry name" value="Tetracycline Repressor, domain 2"/>
    <property type="match status" value="1"/>
</dbReference>
<feature type="DNA-binding region" description="H-T-H motif" evidence="2">
    <location>
        <begin position="24"/>
        <end position="43"/>
    </location>
</feature>
<accession>A0ABS2DUL2</accession>
<keyword evidence="3" id="KW-0175">Coiled coil</keyword>
<gene>
    <name evidence="5" type="ORF">H6A60_10920</name>
</gene>
<evidence type="ECO:0000313" key="6">
    <source>
        <dbReference type="Proteomes" id="UP000715095"/>
    </source>
</evidence>
<evidence type="ECO:0000313" key="5">
    <source>
        <dbReference type="EMBL" id="MBM6704979.1"/>
    </source>
</evidence>
<evidence type="ECO:0000259" key="4">
    <source>
        <dbReference type="PROSITE" id="PS50977"/>
    </source>
</evidence>
<dbReference type="Pfam" id="PF00440">
    <property type="entry name" value="TetR_N"/>
    <property type="match status" value="1"/>
</dbReference>
<name>A0ABS2DUL2_9BURK</name>
<reference evidence="5 6" key="1">
    <citation type="journal article" date="2021" name="Sci. Rep.">
        <title>The distribution of antibiotic resistance genes in chicken gut microbiota commensals.</title>
        <authorList>
            <person name="Juricova H."/>
            <person name="Matiasovicova J."/>
            <person name="Kubasova T."/>
            <person name="Cejkova D."/>
            <person name="Rychlik I."/>
        </authorList>
    </citation>
    <scope>NUCLEOTIDE SEQUENCE [LARGE SCALE GENOMIC DNA]</scope>
    <source>
        <strain evidence="5 6">An829</strain>
    </source>
</reference>
<sequence length="186" mass="21152">MDSRSLALAAARQIVTKEGASHLSFDRLAAVSGLAKGTLLYYFKKKENLLTALLEEHAAELESRYQQAKNRSDRADNADIDPVCAAFIEWAKEFFTRKPENSSFGLAIQLAFDTFGFESHPVNQWFQQRFEEAKSSVKNTKLEKLSCLLAIQGLFYMTYLRMGSFTTEDAQEVLNYLQEKLNQDSK</sequence>
<dbReference type="EMBL" id="JACJJC010000037">
    <property type="protein sequence ID" value="MBM6704979.1"/>
    <property type="molecule type" value="Genomic_DNA"/>
</dbReference>
<dbReference type="InterPro" id="IPR009057">
    <property type="entry name" value="Homeodomain-like_sf"/>
</dbReference>
<organism evidence="5 6">
    <name type="scientific">Sutterella massiliensis</name>
    <dbReference type="NCBI Taxonomy" id="1816689"/>
    <lineage>
        <taxon>Bacteria</taxon>
        <taxon>Pseudomonadati</taxon>
        <taxon>Pseudomonadota</taxon>
        <taxon>Betaproteobacteria</taxon>
        <taxon>Burkholderiales</taxon>
        <taxon>Sutterellaceae</taxon>
        <taxon>Sutterella</taxon>
    </lineage>
</organism>
<comment type="caution">
    <text evidence="5">The sequence shown here is derived from an EMBL/GenBank/DDBJ whole genome shotgun (WGS) entry which is preliminary data.</text>
</comment>
<dbReference type="SUPFAM" id="SSF46689">
    <property type="entry name" value="Homeodomain-like"/>
    <property type="match status" value="1"/>
</dbReference>
<dbReference type="RefSeq" id="WP_205104545.1">
    <property type="nucleotide sequence ID" value="NZ_JACJJC010000037.1"/>
</dbReference>
<feature type="coiled-coil region" evidence="3">
    <location>
        <begin position="51"/>
        <end position="78"/>
    </location>
</feature>
<feature type="domain" description="HTH tetR-type" evidence="4">
    <location>
        <begin position="1"/>
        <end position="61"/>
    </location>
</feature>
<dbReference type="PRINTS" id="PR00455">
    <property type="entry name" value="HTHTETR"/>
</dbReference>
<evidence type="ECO:0000256" key="2">
    <source>
        <dbReference type="PROSITE-ProRule" id="PRU00335"/>
    </source>
</evidence>